<dbReference type="PANTHER" id="PTHR36530">
    <property type="entry name" value="INHIBITOR OF CYSTEINE PEPTIDASE"/>
    <property type="match status" value="1"/>
</dbReference>
<dbReference type="InterPro" id="IPR018990">
    <property type="entry name" value="Prot_inh_I42_chagasin"/>
</dbReference>
<dbReference type="InterPro" id="IPR036331">
    <property type="entry name" value="Chagasin-like_sf"/>
</dbReference>
<dbReference type="Gene3D" id="2.60.40.2020">
    <property type="match status" value="1"/>
</dbReference>
<dbReference type="RefSeq" id="WP_058292442.1">
    <property type="nucleotide sequence ID" value="NZ_JGYD01000018.1"/>
</dbReference>
<comment type="caution">
    <text evidence="5">The sequence shown here is derived from an EMBL/GenBank/DDBJ whole genome shotgun (WGS) entry which is preliminary data.</text>
</comment>
<name>A0A0V8M2C4_9CHLR</name>
<evidence type="ECO:0000256" key="2">
    <source>
        <dbReference type="ARBA" id="ARBA00022704"/>
    </source>
</evidence>
<evidence type="ECO:0000313" key="6">
    <source>
        <dbReference type="Proteomes" id="UP000053577"/>
    </source>
</evidence>
<dbReference type="PROSITE" id="PS51257">
    <property type="entry name" value="PROKAR_LIPOPROTEIN"/>
    <property type="match status" value="1"/>
</dbReference>
<dbReference type="OrthoDB" id="161213at2"/>
<gene>
    <name evidence="5" type="ORF">DA01_04465</name>
</gene>
<reference evidence="5 6" key="1">
    <citation type="journal article" date="2015" name="Sci. Rep.">
        <title>A comparative genomics and reductive dehalogenase gene transcription study of two chloroethene-respiring bacteria, Dehalococcoides mccartyi strains MB and 11a.</title>
        <authorList>
            <person name="Low A."/>
            <person name="Shen Z."/>
            <person name="Cheng D."/>
            <person name="Rogers M.J."/>
            <person name="Lee P.K."/>
            <person name="He J."/>
        </authorList>
    </citation>
    <scope>NUCLEOTIDE SEQUENCE [LARGE SCALE GENOMIC DNA]</scope>
    <source>
        <strain evidence="5 6">MB</strain>
    </source>
</reference>
<evidence type="ECO:0000259" key="4">
    <source>
        <dbReference type="Pfam" id="PF09394"/>
    </source>
</evidence>
<feature type="domain" description="Proteinase inhibitor I42 chagasin" evidence="4">
    <location>
        <begin position="39"/>
        <end position="122"/>
    </location>
</feature>
<evidence type="ECO:0000313" key="5">
    <source>
        <dbReference type="EMBL" id="KSV17906.1"/>
    </source>
</evidence>
<accession>A0A0V8M2C4</accession>
<keyword evidence="1" id="KW-0646">Protease inhibitor</keyword>
<dbReference type="Proteomes" id="UP000053577">
    <property type="component" value="Unassembled WGS sequence"/>
</dbReference>
<keyword evidence="3" id="KW-0732">Signal</keyword>
<protein>
    <recommendedName>
        <fullName evidence="4">Proteinase inhibitor I42 chagasin domain-containing protein</fullName>
    </recommendedName>
</protein>
<feature type="chain" id="PRO_5006894163" description="Proteinase inhibitor I42 chagasin domain-containing protein" evidence="3">
    <location>
        <begin position="19"/>
        <end position="127"/>
    </location>
</feature>
<proteinExistence type="predicted"/>
<dbReference type="InterPro" id="IPR052781">
    <property type="entry name" value="Cys_protease_inhibitor_I42"/>
</dbReference>
<dbReference type="EMBL" id="JGYD01000018">
    <property type="protein sequence ID" value="KSV17906.1"/>
    <property type="molecule type" value="Genomic_DNA"/>
</dbReference>
<evidence type="ECO:0000256" key="3">
    <source>
        <dbReference type="SAM" id="SignalP"/>
    </source>
</evidence>
<feature type="signal peptide" evidence="3">
    <location>
        <begin position="1"/>
        <end position="18"/>
    </location>
</feature>
<evidence type="ECO:0000256" key="1">
    <source>
        <dbReference type="ARBA" id="ARBA00022690"/>
    </source>
</evidence>
<sequence>MKKSAVLILSLVCTFSLAFSGCSPEVKTYTDADTLIECRAGDEFIVALPANPTTGYSWEFQSASSKVYLVEKTYTPDDAGNAAVGVGGNEYFRLRALDTDETELRFYYSRPWDSVPADTLVIHLKVS</sequence>
<organism evidence="5 6">
    <name type="scientific">Dehalococcoides mccartyi</name>
    <dbReference type="NCBI Taxonomy" id="61435"/>
    <lineage>
        <taxon>Bacteria</taxon>
        <taxon>Bacillati</taxon>
        <taxon>Chloroflexota</taxon>
        <taxon>Dehalococcoidia</taxon>
        <taxon>Dehalococcoidales</taxon>
        <taxon>Dehalococcoidaceae</taxon>
        <taxon>Dehalococcoides</taxon>
    </lineage>
</organism>
<dbReference type="SUPFAM" id="SSF141066">
    <property type="entry name" value="ICP-like"/>
    <property type="match status" value="1"/>
</dbReference>
<keyword evidence="2" id="KW-0789">Thiol protease inhibitor</keyword>
<dbReference type="GO" id="GO:0004869">
    <property type="term" value="F:cysteine-type endopeptidase inhibitor activity"/>
    <property type="evidence" value="ECO:0007669"/>
    <property type="project" value="UniProtKB-KW"/>
</dbReference>
<dbReference type="AlphaFoldDB" id="A0A0V8M2C4"/>
<dbReference type="Pfam" id="PF09394">
    <property type="entry name" value="Inhibitor_I42"/>
    <property type="match status" value="1"/>
</dbReference>
<dbReference type="PANTHER" id="PTHR36530:SF1">
    <property type="entry name" value="AMOEBIASIN-1"/>
    <property type="match status" value="1"/>
</dbReference>
<dbReference type="PATRIC" id="fig|61435.5.peg.884"/>